<dbReference type="GeneID" id="14885706"/>
<dbReference type="RefSeq" id="XP_004186079.1">
    <property type="nucleotide sequence ID" value="XM_004186031.1"/>
</dbReference>
<sequence>MLVIRQQDVLQVIVTKTFSKTDQNYSLLLQTLSIQNGVSALRIRLGVKGERYLHGTVSDFEMFNCLSLIKAIVTDSPLCRNEFKEPHLVSTLQKIVFLSSFNNISPKQKVQLKAIEVVYYLSDLDVSNPYTVLCENIKRNILKCKEKSRKLIENTIEGSYDFCQTENCIGEKFNIVNDNNKHWPLSDLHFGFNRVQNSYEKLVDF</sequence>
<reference evidence="1 2" key="1">
    <citation type="submission" date="2012-10" db="EMBL/GenBank/DDBJ databases">
        <authorList>
            <person name="Zafar N."/>
            <person name="Inman J."/>
            <person name="Hall N."/>
            <person name="Lorenzi H."/>
            <person name="Caler E."/>
        </authorList>
    </citation>
    <scope>NUCLEOTIDE SEQUENCE [LARGE SCALE GENOMIC DNA]</scope>
    <source>
        <strain evidence="1 2">IP1</strain>
    </source>
</reference>
<keyword evidence="2" id="KW-1185">Reference proteome</keyword>
<proteinExistence type="predicted"/>
<accession>A0A0A1U260</accession>
<dbReference type="AlphaFoldDB" id="A0A0A1U260"/>
<dbReference type="KEGG" id="eiv:EIN_307290"/>
<dbReference type="EMBL" id="KB206936">
    <property type="protein sequence ID" value="ELP86733.1"/>
    <property type="molecule type" value="Genomic_DNA"/>
</dbReference>
<dbReference type="Proteomes" id="UP000014680">
    <property type="component" value="Unassembled WGS sequence"/>
</dbReference>
<name>A0A0A1U260_ENTIV</name>
<organism evidence="1 2">
    <name type="scientific">Entamoeba invadens IP1</name>
    <dbReference type="NCBI Taxonomy" id="370355"/>
    <lineage>
        <taxon>Eukaryota</taxon>
        <taxon>Amoebozoa</taxon>
        <taxon>Evosea</taxon>
        <taxon>Archamoebae</taxon>
        <taxon>Mastigamoebida</taxon>
        <taxon>Entamoebidae</taxon>
        <taxon>Entamoeba</taxon>
    </lineage>
</organism>
<evidence type="ECO:0000313" key="2">
    <source>
        <dbReference type="Proteomes" id="UP000014680"/>
    </source>
</evidence>
<evidence type="ECO:0000313" key="1">
    <source>
        <dbReference type="EMBL" id="ELP86733.1"/>
    </source>
</evidence>
<dbReference type="VEuPathDB" id="AmoebaDB:EIN_307290"/>
<protein>
    <submittedName>
        <fullName evidence="1">Uncharacterized protein</fullName>
    </submittedName>
</protein>
<gene>
    <name evidence="1" type="ORF">EIN_307290</name>
</gene>